<dbReference type="OMA" id="GMCHRAI"/>
<dbReference type="InterPro" id="IPR011001">
    <property type="entry name" value="Saposin-like"/>
</dbReference>
<evidence type="ECO:0000256" key="3">
    <source>
        <dbReference type="ARBA" id="ARBA00022729"/>
    </source>
</evidence>
<dbReference type="PANTHER" id="PTHR11480">
    <property type="entry name" value="SAPOSIN-RELATED"/>
    <property type="match status" value="1"/>
</dbReference>
<dbReference type="EMBL" id="LFYR01001565">
    <property type="protein sequence ID" value="KMZ60904.1"/>
    <property type="molecule type" value="Genomic_DNA"/>
</dbReference>
<evidence type="ECO:0000256" key="1">
    <source>
        <dbReference type="ARBA" id="ARBA00004239"/>
    </source>
</evidence>
<sequence>MDGRLSLLFLIILGIICLFTDAVEITDASNDVLATKINSEMPITEIKPAKFNSNKDTVYCTLCEEYASLALDYLSQNKTQTEIIDSLTQACSRLKSFQQQCILLVDYYAPFFFLEIETLDPKKFCTKVNLCGASSYIPRMAVDDTCGICNDAISEFLVKLEDPETELEIIEGLLNLCNKVEQYTQQCKTLVFEYGPLILTNAGKYIQNLNICKLIHACNEDIAAKSSSQAII</sequence>
<dbReference type="GO" id="GO:0006629">
    <property type="term" value="P:lipid metabolic process"/>
    <property type="evidence" value="ECO:0007669"/>
    <property type="project" value="InterPro"/>
</dbReference>
<evidence type="ECO:0000256" key="8">
    <source>
        <dbReference type="ARBA" id="ARBA00023180"/>
    </source>
</evidence>
<keyword evidence="15" id="KW-1185">Reference proteome</keyword>
<dbReference type="InterPro" id="IPR008139">
    <property type="entry name" value="SaposinB_dom"/>
</dbReference>
<dbReference type="FunFam" id="1.10.225.10:FF:000008">
    <property type="entry name" value="Pulmonary surfactant-associated protein B"/>
    <property type="match status" value="1"/>
</dbReference>
<dbReference type="OrthoDB" id="69496at2759"/>
<evidence type="ECO:0000256" key="6">
    <source>
        <dbReference type="ARBA" id="ARBA00023145"/>
    </source>
</evidence>
<comment type="caution">
    <text evidence="14">The sequence shown here is derived from an EMBL/GenBank/DDBJ whole genome shotgun (WGS) entry which is preliminary data.</text>
</comment>
<evidence type="ECO:0000259" key="13">
    <source>
        <dbReference type="PROSITE" id="PS50015"/>
    </source>
</evidence>
<evidence type="ECO:0000256" key="10">
    <source>
        <dbReference type="ARBA" id="ARBA00041094"/>
    </source>
</evidence>
<accession>A0A0K9NVV9</accession>
<dbReference type="Gene3D" id="1.10.225.10">
    <property type="entry name" value="Saposin-like"/>
    <property type="match status" value="2"/>
</dbReference>
<dbReference type="SUPFAM" id="SSF47862">
    <property type="entry name" value="Saposin"/>
    <property type="match status" value="2"/>
</dbReference>
<feature type="domain" description="Saposin B-type" evidence="13">
    <location>
        <begin position="142"/>
        <end position="222"/>
    </location>
</feature>
<comment type="subcellular location">
    <subcellularLocation>
        <location evidence="1">Secreted</location>
        <location evidence="1">Extracellular space</location>
    </subcellularLocation>
</comment>
<comment type="function">
    <text evidence="9">Pulmonary surfactant-associated proteins promote alveolar stability by lowering the surface tension at the air-liquid interface in the peripheral air spaces. SP-B increases the collapse pressure of palmitic acid to nearly 70 millinewtons per meter.</text>
</comment>
<evidence type="ECO:0000256" key="11">
    <source>
        <dbReference type="ARBA" id="ARBA00041785"/>
    </source>
</evidence>
<keyword evidence="4" id="KW-0677">Repeat</keyword>
<feature type="chain" id="PRO_5005527089" description="Pulmonary surfactant-associated protein B" evidence="12">
    <location>
        <begin position="23"/>
        <end position="232"/>
    </location>
</feature>
<dbReference type="STRING" id="29655.A0A0K9NVV9"/>
<keyword evidence="3 12" id="KW-0732">Signal</keyword>
<organism evidence="14 15">
    <name type="scientific">Zostera marina</name>
    <name type="common">Eelgrass</name>
    <dbReference type="NCBI Taxonomy" id="29655"/>
    <lineage>
        <taxon>Eukaryota</taxon>
        <taxon>Viridiplantae</taxon>
        <taxon>Streptophyta</taxon>
        <taxon>Embryophyta</taxon>
        <taxon>Tracheophyta</taxon>
        <taxon>Spermatophyta</taxon>
        <taxon>Magnoliopsida</taxon>
        <taxon>Liliopsida</taxon>
        <taxon>Zosteraceae</taxon>
        <taxon>Zostera</taxon>
    </lineage>
</organism>
<evidence type="ECO:0000256" key="4">
    <source>
        <dbReference type="ARBA" id="ARBA00022737"/>
    </source>
</evidence>
<dbReference type="Pfam" id="PF03489">
    <property type="entry name" value="SapB_2"/>
    <property type="match status" value="2"/>
</dbReference>
<dbReference type="SMART" id="SM00741">
    <property type="entry name" value="SapB"/>
    <property type="match status" value="2"/>
</dbReference>
<dbReference type="PANTHER" id="PTHR11480:SF3">
    <property type="entry name" value="BCDNA.GH08312"/>
    <property type="match status" value="1"/>
</dbReference>
<evidence type="ECO:0000256" key="2">
    <source>
        <dbReference type="ARBA" id="ARBA00022525"/>
    </source>
</evidence>
<keyword evidence="8" id="KW-0325">Glycoprotein</keyword>
<evidence type="ECO:0000256" key="5">
    <source>
        <dbReference type="ARBA" id="ARBA00022750"/>
    </source>
</evidence>
<feature type="signal peptide" evidence="12">
    <location>
        <begin position="1"/>
        <end position="22"/>
    </location>
</feature>
<dbReference type="InterPro" id="IPR007856">
    <property type="entry name" value="SapB_1"/>
</dbReference>
<evidence type="ECO:0000256" key="7">
    <source>
        <dbReference type="ARBA" id="ARBA00023157"/>
    </source>
</evidence>
<feature type="domain" description="Saposin B-type" evidence="13">
    <location>
        <begin position="56"/>
        <end position="135"/>
    </location>
</feature>
<proteinExistence type="predicted"/>
<name>A0A0K9NVV9_ZOSMR</name>
<dbReference type="Proteomes" id="UP000036987">
    <property type="component" value="Unassembled WGS sequence"/>
</dbReference>
<dbReference type="InterPro" id="IPR008138">
    <property type="entry name" value="SapB_2"/>
</dbReference>
<dbReference type="AlphaFoldDB" id="A0A0K9NVV9"/>
<dbReference type="GO" id="GO:0004190">
    <property type="term" value="F:aspartic-type endopeptidase activity"/>
    <property type="evidence" value="ECO:0007669"/>
    <property type="project" value="UniProtKB-KW"/>
</dbReference>
<dbReference type="GO" id="GO:0005615">
    <property type="term" value="C:extracellular space"/>
    <property type="evidence" value="ECO:0000318"/>
    <property type="project" value="GO_Central"/>
</dbReference>
<keyword evidence="7" id="KW-1015">Disulfide bond</keyword>
<keyword evidence="5" id="KW-0064">Aspartyl protease</keyword>
<evidence type="ECO:0000313" key="15">
    <source>
        <dbReference type="Proteomes" id="UP000036987"/>
    </source>
</evidence>
<keyword evidence="2" id="KW-0964">Secreted</keyword>
<protein>
    <recommendedName>
        <fullName evidence="10">Pulmonary surfactant-associated protein B</fullName>
    </recommendedName>
    <alternativeName>
        <fullName evidence="11">Pulmonary surfactant-associated proteolipid SPL(Phe)</fullName>
    </alternativeName>
</protein>
<dbReference type="PROSITE" id="PS50015">
    <property type="entry name" value="SAP_B"/>
    <property type="match status" value="2"/>
</dbReference>
<keyword evidence="5" id="KW-0378">Hydrolase</keyword>
<evidence type="ECO:0000256" key="9">
    <source>
        <dbReference type="ARBA" id="ARBA00037221"/>
    </source>
</evidence>
<evidence type="ECO:0000313" key="14">
    <source>
        <dbReference type="EMBL" id="KMZ60904.1"/>
    </source>
</evidence>
<reference evidence="15" key="1">
    <citation type="journal article" date="2016" name="Nature">
        <title>The genome of the seagrass Zostera marina reveals angiosperm adaptation to the sea.</title>
        <authorList>
            <person name="Olsen J.L."/>
            <person name="Rouze P."/>
            <person name="Verhelst B."/>
            <person name="Lin Y.-C."/>
            <person name="Bayer T."/>
            <person name="Collen J."/>
            <person name="Dattolo E."/>
            <person name="De Paoli E."/>
            <person name="Dittami S."/>
            <person name="Maumus F."/>
            <person name="Michel G."/>
            <person name="Kersting A."/>
            <person name="Lauritano C."/>
            <person name="Lohaus R."/>
            <person name="Toepel M."/>
            <person name="Tonon T."/>
            <person name="Vanneste K."/>
            <person name="Amirebrahimi M."/>
            <person name="Brakel J."/>
            <person name="Bostroem C."/>
            <person name="Chovatia M."/>
            <person name="Grimwood J."/>
            <person name="Jenkins J.W."/>
            <person name="Jueterbock A."/>
            <person name="Mraz A."/>
            <person name="Stam W.T."/>
            <person name="Tice H."/>
            <person name="Bornberg-Bauer E."/>
            <person name="Green P.J."/>
            <person name="Pearson G.A."/>
            <person name="Procaccini G."/>
            <person name="Duarte C.M."/>
            <person name="Schmutz J."/>
            <person name="Reusch T.B.H."/>
            <person name="Van de Peer Y."/>
        </authorList>
    </citation>
    <scope>NUCLEOTIDE SEQUENCE [LARGE SCALE GENOMIC DNA]</scope>
    <source>
        <strain evidence="15">cv. Finnish</strain>
    </source>
</reference>
<keyword evidence="6" id="KW-0865">Zymogen</keyword>
<evidence type="ECO:0000256" key="12">
    <source>
        <dbReference type="SAM" id="SignalP"/>
    </source>
</evidence>
<dbReference type="InterPro" id="IPR051428">
    <property type="entry name" value="Sphingo_Act-Surfact_Prot"/>
</dbReference>
<dbReference type="Pfam" id="PF05184">
    <property type="entry name" value="SapB_1"/>
    <property type="match status" value="2"/>
</dbReference>
<keyword evidence="5" id="KW-0645">Protease</keyword>
<gene>
    <name evidence="14" type="ORF">ZOSMA_56G01350</name>
</gene>